<keyword evidence="3" id="KW-1185">Reference proteome</keyword>
<sequence length="89" mass="10292">MMPHLDAESRLTLRRFATKLCVSSIIGLYGRAHYFPMVSFVLSLYSICSAVFAITLREKFLRRDGFNHWDEALWLLLVSTAVRVIHGIY</sequence>
<dbReference type="EMBL" id="CP028844">
    <property type="protein sequence ID" value="AWB25787.1"/>
    <property type="molecule type" value="Genomic_DNA"/>
</dbReference>
<feature type="transmembrane region" description="Helical" evidence="1">
    <location>
        <begin position="35"/>
        <end position="56"/>
    </location>
</feature>
<evidence type="ECO:0000313" key="2">
    <source>
        <dbReference type="EMBL" id="AWB25787.1"/>
    </source>
</evidence>
<proteinExistence type="predicted"/>
<dbReference type="Proteomes" id="UP000244755">
    <property type="component" value="Chromosome 2"/>
</dbReference>
<gene>
    <name evidence="2" type="ORF">DA075_33710</name>
</gene>
<reference evidence="2 3" key="1">
    <citation type="submission" date="2018-04" db="EMBL/GenBank/DDBJ databases">
        <title>Methylobacterium sp. PR1016A genome.</title>
        <authorList>
            <person name="Park W."/>
        </authorList>
    </citation>
    <scope>NUCLEOTIDE SEQUENCE [LARGE SCALE GENOMIC DNA]</scope>
    <source>
        <strain evidence="2 3">PR1016A</strain>
    </source>
</reference>
<evidence type="ECO:0000313" key="3">
    <source>
        <dbReference type="Proteomes" id="UP000244755"/>
    </source>
</evidence>
<dbReference type="AlphaFoldDB" id="A0A2R4WW77"/>
<keyword evidence="1" id="KW-0472">Membrane</keyword>
<keyword evidence="1" id="KW-1133">Transmembrane helix</keyword>
<protein>
    <submittedName>
        <fullName evidence="2">Uncharacterized protein</fullName>
    </submittedName>
</protein>
<keyword evidence="1" id="KW-0812">Transmembrane</keyword>
<dbReference type="KEGG" id="mee:DA075_33710"/>
<evidence type="ECO:0000256" key="1">
    <source>
        <dbReference type="SAM" id="Phobius"/>
    </source>
</evidence>
<accession>A0A2R4WW77</accession>
<organism evidence="2 3">
    <name type="scientific">Methylobacterium currus</name>
    <dbReference type="NCBI Taxonomy" id="2051553"/>
    <lineage>
        <taxon>Bacteria</taxon>
        <taxon>Pseudomonadati</taxon>
        <taxon>Pseudomonadota</taxon>
        <taxon>Alphaproteobacteria</taxon>
        <taxon>Hyphomicrobiales</taxon>
        <taxon>Methylobacteriaceae</taxon>
        <taxon>Methylobacterium</taxon>
    </lineage>
</organism>
<name>A0A2R4WW77_9HYPH</name>